<organism evidence="1 2">
    <name type="scientific">Piliocolobus tephrosceles</name>
    <name type="common">Ugandan red Colobus</name>
    <dbReference type="NCBI Taxonomy" id="591936"/>
    <lineage>
        <taxon>Eukaryota</taxon>
        <taxon>Metazoa</taxon>
        <taxon>Chordata</taxon>
        <taxon>Craniata</taxon>
        <taxon>Vertebrata</taxon>
        <taxon>Euteleostomi</taxon>
        <taxon>Mammalia</taxon>
        <taxon>Eutheria</taxon>
        <taxon>Euarchontoglires</taxon>
        <taxon>Primates</taxon>
        <taxon>Haplorrhini</taxon>
        <taxon>Catarrhini</taxon>
        <taxon>Cercopithecidae</taxon>
        <taxon>Colobinae</taxon>
        <taxon>Piliocolobus</taxon>
    </lineage>
</organism>
<dbReference type="Proteomes" id="UP000694416">
    <property type="component" value="Unplaced"/>
</dbReference>
<evidence type="ECO:0000313" key="2">
    <source>
        <dbReference type="Proteomes" id="UP000694416"/>
    </source>
</evidence>
<dbReference type="AlphaFoldDB" id="A0A8C9HLT7"/>
<sequence>MAFPSQLGMTHGRQGAEMRPVLLKPSLMTEESGISLCRSGWSTMARSRLTATSTSQVQAILLSQPSE</sequence>
<accession>A0A8C9HLT7</accession>
<evidence type="ECO:0000313" key="1">
    <source>
        <dbReference type="Ensembl" id="ENSPTEP00000019713.1"/>
    </source>
</evidence>
<proteinExistence type="predicted"/>
<reference evidence="1" key="1">
    <citation type="submission" date="2025-08" db="UniProtKB">
        <authorList>
            <consortium name="Ensembl"/>
        </authorList>
    </citation>
    <scope>IDENTIFICATION</scope>
</reference>
<reference evidence="1" key="2">
    <citation type="submission" date="2025-09" db="UniProtKB">
        <authorList>
            <consortium name="Ensembl"/>
        </authorList>
    </citation>
    <scope>IDENTIFICATION</scope>
</reference>
<dbReference type="Ensembl" id="ENSPTET00000028728.1">
    <property type="protein sequence ID" value="ENSPTEP00000019713.1"/>
    <property type="gene ID" value="ENSPTEG00000021012.1"/>
</dbReference>
<protein>
    <submittedName>
        <fullName evidence="1">Uncharacterized protein</fullName>
    </submittedName>
</protein>
<name>A0A8C9HLT7_9PRIM</name>
<keyword evidence="2" id="KW-1185">Reference proteome</keyword>